<reference evidence="4 5" key="1">
    <citation type="submission" date="2022-06" db="EMBL/GenBank/DDBJ databases">
        <title>Mycolicibacterium sp. CAU 1645 isolated from seawater.</title>
        <authorList>
            <person name="Kim W."/>
        </authorList>
    </citation>
    <scope>NUCLEOTIDE SEQUENCE [LARGE SCALE GENOMIC DNA]</scope>
    <source>
        <strain evidence="4 5">CAU 1645</strain>
    </source>
</reference>
<keyword evidence="5" id="KW-1185">Reference proteome</keyword>
<evidence type="ECO:0000256" key="3">
    <source>
        <dbReference type="SAM" id="SignalP"/>
    </source>
</evidence>
<keyword evidence="1 3" id="KW-0732">Signal</keyword>
<organism evidence="4 5">
    <name type="scientific">Mycolicibacterium arenosum</name>
    <dbReference type="NCBI Taxonomy" id="2952157"/>
    <lineage>
        <taxon>Bacteria</taxon>
        <taxon>Bacillati</taxon>
        <taxon>Actinomycetota</taxon>
        <taxon>Actinomycetes</taxon>
        <taxon>Mycobacteriales</taxon>
        <taxon>Mycobacteriaceae</taxon>
        <taxon>Mycolicibacterium</taxon>
    </lineage>
</organism>
<feature type="region of interest" description="Disordered" evidence="2">
    <location>
        <begin position="24"/>
        <end position="69"/>
    </location>
</feature>
<proteinExistence type="predicted"/>
<accession>A0ABT1LYR4</accession>
<feature type="compositionally biased region" description="Basic and acidic residues" evidence="2">
    <location>
        <begin position="39"/>
        <end position="51"/>
    </location>
</feature>
<sequence length="237" mass="24666">MRASALTGVAAAMTALAVVLSGCGSDTKTATESSSKTETSSKADKTTETSKKPKVTKTSEAPAAGPNPTIATYIQENNIQEIGIKMGDPSAPPVNLPVPPGWAVVAPEEAPEWAYGAIVNTEPEWADDQPNVIAIMSKLVGDVDPDQIVALAPGELMNLPDYDGGEGEASTLAEFPAVVLGGTYTRDGETRFIAQKTVLIPAPDGQYVLQLNVDGPEDARDVLNAVTETIDNETTIG</sequence>
<feature type="signal peptide" evidence="3">
    <location>
        <begin position="1"/>
        <end position="17"/>
    </location>
</feature>
<feature type="compositionally biased region" description="Low complexity" evidence="2">
    <location>
        <begin position="24"/>
        <end position="38"/>
    </location>
</feature>
<evidence type="ECO:0000256" key="1">
    <source>
        <dbReference type="ARBA" id="ARBA00022729"/>
    </source>
</evidence>
<dbReference type="EMBL" id="JANDBD010000002">
    <property type="protein sequence ID" value="MCP9271352.1"/>
    <property type="molecule type" value="Genomic_DNA"/>
</dbReference>
<feature type="chain" id="PRO_5046231528" evidence="3">
    <location>
        <begin position="18"/>
        <end position="237"/>
    </location>
</feature>
<dbReference type="Gene3D" id="3.40.1000.10">
    <property type="entry name" value="Mog1/PsbP, alpha/beta/alpha sandwich"/>
    <property type="match status" value="1"/>
</dbReference>
<evidence type="ECO:0000256" key="2">
    <source>
        <dbReference type="SAM" id="MobiDB-lite"/>
    </source>
</evidence>
<dbReference type="Pfam" id="PF10738">
    <property type="entry name" value="Lpp-LpqN"/>
    <property type="match status" value="1"/>
</dbReference>
<protein>
    <submittedName>
        <fullName evidence="4">LpqN/LpqT family lipoprotein</fullName>
    </submittedName>
</protein>
<evidence type="ECO:0000313" key="5">
    <source>
        <dbReference type="Proteomes" id="UP001651690"/>
    </source>
</evidence>
<dbReference type="Proteomes" id="UP001651690">
    <property type="component" value="Unassembled WGS sequence"/>
</dbReference>
<evidence type="ECO:0000313" key="4">
    <source>
        <dbReference type="EMBL" id="MCP9271352.1"/>
    </source>
</evidence>
<dbReference type="RefSeq" id="WP_255058396.1">
    <property type="nucleotide sequence ID" value="NZ_JANDBD010000002.1"/>
</dbReference>
<comment type="caution">
    <text evidence="4">The sequence shown here is derived from an EMBL/GenBank/DDBJ whole genome shotgun (WGS) entry which is preliminary data.</text>
</comment>
<keyword evidence="4" id="KW-0449">Lipoprotein</keyword>
<dbReference type="InterPro" id="IPR019674">
    <property type="entry name" value="Lipoprotein_LpqN/LpqT-like"/>
</dbReference>
<dbReference type="PROSITE" id="PS51257">
    <property type="entry name" value="PROKAR_LIPOPROTEIN"/>
    <property type="match status" value="1"/>
</dbReference>
<gene>
    <name evidence="4" type="ORF">NM203_04030</name>
</gene>
<name>A0ABT1LYR4_9MYCO</name>